<comment type="similarity">
    <text evidence="7">Belongs to the POU transcription factor family.</text>
</comment>
<dbReference type="GeneID" id="116289101"/>
<dbReference type="InterPro" id="IPR017970">
    <property type="entry name" value="Homeobox_CS"/>
</dbReference>
<feature type="domain" description="Homeobox" evidence="9">
    <location>
        <begin position="390"/>
        <end position="450"/>
    </location>
</feature>
<protein>
    <recommendedName>
        <fullName evidence="7">POU domain protein</fullName>
    </recommendedName>
</protein>
<keyword evidence="2 5" id="KW-0238">DNA-binding</keyword>
<name>A0A6P8H9K3_ACTTE</name>
<evidence type="ECO:0000256" key="2">
    <source>
        <dbReference type="ARBA" id="ARBA00023125"/>
    </source>
</evidence>
<feature type="region of interest" description="Disordered" evidence="8">
    <location>
        <begin position="258"/>
        <end position="277"/>
    </location>
</feature>
<dbReference type="Pfam" id="PF00046">
    <property type="entry name" value="Homeodomain"/>
    <property type="match status" value="1"/>
</dbReference>
<keyword evidence="11" id="KW-1185">Reference proteome</keyword>
<dbReference type="PANTHER" id="PTHR11636:SF89">
    <property type="entry name" value="POU DOMAIN PROTEIN 2, ISOFORM B-RELATED"/>
    <property type="match status" value="1"/>
</dbReference>
<comment type="subcellular location">
    <subcellularLocation>
        <location evidence="1 5 6">Nucleus</location>
    </subcellularLocation>
</comment>
<feature type="compositionally biased region" description="Low complexity" evidence="8">
    <location>
        <begin position="1"/>
        <end position="15"/>
    </location>
</feature>
<feature type="domain" description="POU-specific" evidence="10">
    <location>
        <begin position="289"/>
        <end position="363"/>
    </location>
</feature>
<dbReference type="InterPro" id="IPR010982">
    <property type="entry name" value="Lambda_DNA-bd_dom_sf"/>
</dbReference>
<feature type="compositionally biased region" description="Basic and acidic residues" evidence="8">
    <location>
        <begin position="267"/>
        <end position="277"/>
    </location>
</feature>
<dbReference type="Pfam" id="PF00157">
    <property type="entry name" value="Pou"/>
    <property type="match status" value="1"/>
</dbReference>
<sequence length="481" mass="53135">MLANTSSTQETSTQDTKPDINSLKNVSVKEISCTDQATSQDTADGQNENGKKLSLDTILKQVIKTEPGEEQHERKKSKISVSEYLQTTVTHQSSGTGSVLEGKNSLEKTVENDTKNNPIHGTLQQPIQQQFIQQTQHISVPYVQLQQGVTSYIPVNGSQGVLPGVIPFTGPVVVVGGPGPLQTYKTVLPQGTQLITSTTAGTTRIIPANPGSTQVGSIPDVHGKTAVDNVAMTLPSSSVATTLNQNASRLLTVVVHNNKDVPSSEEEQGRDQQGLDKEMPITTDYLISLDDNTPDELSNFAKQFRQRRVALGFTQADVGVALGDFAHNNLSQTTICRFEALQLSLRNMLKLKPLLEKWLQSIDKESNPSKDEEKNETMNDQMLPNQNGSYKKRKRRTIIEKTVKSALENYFERQPRPSSSDISSISESLNLEREVVRVWFCNRRQKERRVSSSSVPLLSNEEEDGDNSFVEVKMEEHESSS</sequence>
<dbReference type="InterPro" id="IPR000327">
    <property type="entry name" value="POU_dom"/>
</dbReference>
<dbReference type="AlphaFoldDB" id="A0A6P8H9K3"/>
<dbReference type="SUPFAM" id="SSF46689">
    <property type="entry name" value="Homeodomain-like"/>
    <property type="match status" value="1"/>
</dbReference>
<dbReference type="PROSITE" id="PS51179">
    <property type="entry name" value="POU_3"/>
    <property type="match status" value="1"/>
</dbReference>
<feature type="DNA-binding region" description="Homeobox" evidence="5">
    <location>
        <begin position="392"/>
        <end position="451"/>
    </location>
</feature>
<dbReference type="OrthoDB" id="10332910at2759"/>
<evidence type="ECO:0000256" key="8">
    <source>
        <dbReference type="SAM" id="MobiDB-lite"/>
    </source>
</evidence>
<evidence type="ECO:0000256" key="7">
    <source>
        <dbReference type="RuleBase" id="RU361194"/>
    </source>
</evidence>
<reference evidence="12" key="1">
    <citation type="submission" date="2025-08" db="UniProtKB">
        <authorList>
            <consortium name="RefSeq"/>
        </authorList>
    </citation>
    <scope>IDENTIFICATION</scope>
    <source>
        <tissue evidence="12">Tentacle</tissue>
    </source>
</reference>
<dbReference type="PROSITE" id="PS00465">
    <property type="entry name" value="POU_2"/>
    <property type="match status" value="1"/>
</dbReference>
<evidence type="ECO:0000259" key="10">
    <source>
        <dbReference type="PROSITE" id="PS51179"/>
    </source>
</evidence>
<keyword evidence="3 5" id="KW-0371">Homeobox</keyword>
<evidence type="ECO:0000256" key="5">
    <source>
        <dbReference type="PROSITE-ProRule" id="PRU00108"/>
    </source>
</evidence>
<dbReference type="RefSeq" id="XP_031551848.1">
    <property type="nucleotide sequence ID" value="XM_031695988.1"/>
</dbReference>
<feature type="region of interest" description="Disordered" evidence="8">
    <location>
        <begin position="364"/>
        <end position="393"/>
    </location>
</feature>
<dbReference type="GO" id="GO:0000981">
    <property type="term" value="F:DNA-binding transcription factor activity, RNA polymerase II-specific"/>
    <property type="evidence" value="ECO:0007669"/>
    <property type="project" value="InterPro"/>
</dbReference>
<dbReference type="FunCoup" id="A0A6P8H9K3">
    <property type="interactions" value="1647"/>
</dbReference>
<feature type="compositionally biased region" description="Basic and acidic residues" evidence="8">
    <location>
        <begin position="364"/>
        <end position="377"/>
    </location>
</feature>
<dbReference type="InterPro" id="IPR013847">
    <property type="entry name" value="POU"/>
</dbReference>
<evidence type="ECO:0000256" key="4">
    <source>
        <dbReference type="ARBA" id="ARBA00023242"/>
    </source>
</evidence>
<evidence type="ECO:0000256" key="3">
    <source>
        <dbReference type="ARBA" id="ARBA00023155"/>
    </source>
</evidence>
<dbReference type="InterPro" id="IPR001356">
    <property type="entry name" value="HD"/>
</dbReference>
<dbReference type="PROSITE" id="PS50071">
    <property type="entry name" value="HOMEOBOX_2"/>
    <property type="match status" value="1"/>
</dbReference>
<dbReference type="SUPFAM" id="SSF47413">
    <property type="entry name" value="lambda repressor-like DNA-binding domains"/>
    <property type="match status" value="1"/>
</dbReference>
<accession>A0A6P8H9K3</accession>
<dbReference type="PANTHER" id="PTHR11636">
    <property type="entry name" value="POU DOMAIN"/>
    <property type="match status" value="1"/>
</dbReference>
<dbReference type="PROSITE" id="PS00027">
    <property type="entry name" value="HOMEOBOX_1"/>
    <property type="match status" value="1"/>
</dbReference>
<dbReference type="KEGG" id="aten:116289101"/>
<evidence type="ECO:0000256" key="6">
    <source>
        <dbReference type="RuleBase" id="RU000682"/>
    </source>
</evidence>
<dbReference type="PRINTS" id="PR00028">
    <property type="entry name" value="POUDOMAIN"/>
</dbReference>
<keyword evidence="4 5" id="KW-0539">Nucleus</keyword>
<dbReference type="InParanoid" id="A0A6P8H9K3"/>
<gene>
    <name evidence="12" type="primary">LOC116289101</name>
</gene>
<evidence type="ECO:0000259" key="9">
    <source>
        <dbReference type="PROSITE" id="PS50071"/>
    </source>
</evidence>
<dbReference type="Gene3D" id="1.10.260.40">
    <property type="entry name" value="lambda repressor-like DNA-binding domains"/>
    <property type="match status" value="1"/>
</dbReference>
<dbReference type="SMART" id="SM00389">
    <property type="entry name" value="HOX"/>
    <property type="match status" value="1"/>
</dbReference>
<dbReference type="Proteomes" id="UP000515163">
    <property type="component" value="Unplaced"/>
</dbReference>
<evidence type="ECO:0000313" key="12">
    <source>
        <dbReference type="RefSeq" id="XP_031551848.1"/>
    </source>
</evidence>
<feature type="compositionally biased region" description="Basic and acidic residues" evidence="8">
    <location>
        <begin position="472"/>
        <end position="481"/>
    </location>
</feature>
<keyword evidence="7" id="KW-0804">Transcription</keyword>
<feature type="region of interest" description="Disordered" evidence="8">
    <location>
        <begin position="446"/>
        <end position="481"/>
    </location>
</feature>
<evidence type="ECO:0000256" key="1">
    <source>
        <dbReference type="ARBA" id="ARBA00004123"/>
    </source>
</evidence>
<proteinExistence type="inferred from homology"/>
<dbReference type="GO" id="GO:0000978">
    <property type="term" value="F:RNA polymerase II cis-regulatory region sequence-specific DNA binding"/>
    <property type="evidence" value="ECO:0007669"/>
    <property type="project" value="TreeGrafter"/>
</dbReference>
<evidence type="ECO:0000313" key="11">
    <source>
        <dbReference type="Proteomes" id="UP000515163"/>
    </source>
</evidence>
<dbReference type="GO" id="GO:0005634">
    <property type="term" value="C:nucleus"/>
    <property type="evidence" value="ECO:0007669"/>
    <property type="project" value="UniProtKB-SubCell"/>
</dbReference>
<organism evidence="11 12">
    <name type="scientific">Actinia tenebrosa</name>
    <name type="common">Australian red waratah sea anemone</name>
    <dbReference type="NCBI Taxonomy" id="6105"/>
    <lineage>
        <taxon>Eukaryota</taxon>
        <taxon>Metazoa</taxon>
        <taxon>Cnidaria</taxon>
        <taxon>Anthozoa</taxon>
        <taxon>Hexacorallia</taxon>
        <taxon>Actiniaria</taxon>
        <taxon>Actiniidae</taxon>
        <taxon>Actinia</taxon>
    </lineage>
</organism>
<feature type="region of interest" description="Disordered" evidence="8">
    <location>
        <begin position="1"/>
        <end position="27"/>
    </location>
</feature>
<dbReference type="InterPro" id="IPR009057">
    <property type="entry name" value="Homeodomain-like_sf"/>
</dbReference>
<dbReference type="Gene3D" id="1.10.10.60">
    <property type="entry name" value="Homeodomain-like"/>
    <property type="match status" value="1"/>
</dbReference>
<feature type="compositionally biased region" description="Polar residues" evidence="8">
    <location>
        <begin position="378"/>
        <end position="389"/>
    </location>
</feature>
<dbReference type="SMART" id="SM00352">
    <property type="entry name" value="POU"/>
    <property type="match status" value="1"/>
</dbReference>
<dbReference type="CDD" id="cd00086">
    <property type="entry name" value="homeodomain"/>
    <property type="match status" value="1"/>
</dbReference>
<dbReference type="InterPro" id="IPR050255">
    <property type="entry name" value="POU_domain_TF"/>
</dbReference>